<accession>A0A848HI99</accession>
<evidence type="ECO:0000259" key="1">
    <source>
        <dbReference type="Pfam" id="PF13472"/>
    </source>
</evidence>
<dbReference type="EMBL" id="JABBGG010000001">
    <property type="protein sequence ID" value="NML59920.1"/>
    <property type="molecule type" value="Genomic_DNA"/>
</dbReference>
<dbReference type="CDD" id="cd00229">
    <property type="entry name" value="SGNH_hydrolase"/>
    <property type="match status" value="1"/>
</dbReference>
<comment type="caution">
    <text evidence="2">The sequence shown here is derived from an EMBL/GenBank/DDBJ whole genome shotgun (WGS) entry which is preliminary data.</text>
</comment>
<dbReference type="Pfam" id="PF13472">
    <property type="entry name" value="Lipase_GDSL_2"/>
    <property type="match status" value="1"/>
</dbReference>
<name>A0A848HI99_9BURK</name>
<sequence length="342" mass="38612">MRQLYEYHPVVGYRFIPNLKARIQHEGGGYLVHANDDGFRSNRPFARALAPGARRILFFGDSFTAGDAVSNHHRYTDVLEARLCEATRGRVEAFNFGLSSTGTDQQYLAWREFAQDIEHDVLVIAVFVENIRRVMAHYRPHRDADGRERIYAKPYFSLDGDQLLLHNVPPRPAPFDMDELPPAEQGAVDMGGRFALLRKIVNAVGAKDAVQRLTHYQPLPAYDAPASPGWRLMRAILSEWIGASKRPVVLMPLPLPQHLDQACDASAYQARFAELASELGCTLHDPLPAFMGYPAAERRRFRWETDIHFTPEGHRVLAESLAPVLYRMLAQSAQRKDLVCPG</sequence>
<dbReference type="RefSeq" id="WP_169463607.1">
    <property type="nucleotide sequence ID" value="NZ_JABBGG010000001.1"/>
</dbReference>
<dbReference type="Proteomes" id="UP000583752">
    <property type="component" value="Unassembled WGS sequence"/>
</dbReference>
<dbReference type="InterPro" id="IPR036514">
    <property type="entry name" value="SGNH_hydro_sf"/>
</dbReference>
<protein>
    <recommendedName>
        <fullName evidence="1">SGNH hydrolase-type esterase domain-containing protein</fullName>
    </recommendedName>
</protein>
<organism evidence="2 3">
    <name type="scientific">Massilia polaris</name>
    <dbReference type="NCBI Taxonomy" id="2728846"/>
    <lineage>
        <taxon>Bacteria</taxon>
        <taxon>Pseudomonadati</taxon>
        <taxon>Pseudomonadota</taxon>
        <taxon>Betaproteobacteria</taxon>
        <taxon>Burkholderiales</taxon>
        <taxon>Oxalobacteraceae</taxon>
        <taxon>Telluria group</taxon>
        <taxon>Massilia</taxon>
    </lineage>
</organism>
<dbReference type="SUPFAM" id="SSF52266">
    <property type="entry name" value="SGNH hydrolase"/>
    <property type="match status" value="1"/>
</dbReference>
<proteinExistence type="predicted"/>
<dbReference type="Gene3D" id="3.40.50.1110">
    <property type="entry name" value="SGNH hydrolase"/>
    <property type="match status" value="1"/>
</dbReference>
<keyword evidence="3" id="KW-1185">Reference proteome</keyword>
<gene>
    <name evidence="2" type="ORF">HHL21_02235</name>
</gene>
<dbReference type="AlphaFoldDB" id="A0A848HI99"/>
<evidence type="ECO:0000313" key="3">
    <source>
        <dbReference type="Proteomes" id="UP000583752"/>
    </source>
</evidence>
<evidence type="ECO:0000313" key="2">
    <source>
        <dbReference type="EMBL" id="NML59920.1"/>
    </source>
</evidence>
<feature type="domain" description="SGNH hydrolase-type esterase" evidence="1">
    <location>
        <begin position="58"/>
        <end position="316"/>
    </location>
</feature>
<reference evidence="2 3" key="1">
    <citation type="submission" date="2020-04" db="EMBL/GenBank/DDBJ databases">
        <title>Massilia sp. RP-1-19 isolated from soil.</title>
        <authorList>
            <person name="Dahal R.H."/>
        </authorList>
    </citation>
    <scope>NUCLEOTIDE SEQUENCE [LARGE SCALE GENOMIC DNA]</scope>
    <source>
        <strain evidence="2 3">RP-1-19</strain>
    </source>
</reference>
<dbReference type="InterPro" id="IPR013830">
    <property type="entry name" value="SGNH_hydro"/>
</dbReference>
<dbReference type="GO" id="GO:0016788">
    <property type="term" value="F:hydrolase activity, acting on ester bonds"/>
    <property type="evidence" value="ECO:0007669"/>
    <property type="project" value="UniProtKB-ARBA"/>
</dbReference>